<dbReference type="InterPro" id="IPR000182">
    <property type="entry name" value="GNAT_dom"/>
</dbReference>
<evidence type="ECO:0000313" key="2">
    <source>
        <dbReference type="EMBL" id="KOO08796.1"/>
    </source>
</evidence>
<dbReference type="OrthoDB" id="9801656at2"/>
<dbReference type="EMBL" id="LHPI01000001">
    <property type="protein sequence ID" value="KOO08796.1"/>
    <property type="molecule type" value="Genomic_DNA"/>
</dbReference>
<dbReference type="STRING" id="171383.AKJ31_00025"/>
<dbReference type="InterPro" id="IPR051531">
    <property type="entry name" value="N-acetyltransferase"/>
</dbReference>
<keyword evidence="3" id="KW-1185">Reference proteome</keyword>
<organism evidence="2 3">
    <name type="scientific">Vibrio hepatarius</name>
    <dbReference type="NCBI Taxonomy" id="171383"/>
    <lineage>
        <taxon>Bacteria</taxon>
        <taxon>Pseudomonadati</taxon>
        <taxon>Pseudomonadota</taxon>
        <taxon>Gammaproteobacteria</taxon>
        <taxon>Vibrionales</taxon>
        <taxon>Vibrionaceae</taxon>
        <taxon>Vibrio</taxon>
        <taxon>Vibrio oreintalis group</taxon>
    </lineage>
</organism>
<protein>
    <submittedName>
        <fullName evidence="2">GCN5 family acetyltransferase</fullName>
    </submittedName>
</protein>
<dbReference type="Proteomes" id="UP000037530">
    <property type="component" value="Unassembled WGS sequence"/>
</dbReference>
<feature type="domain" description="N-acetyltransferase" evidence="1">
    <location>
        <begin position="7"/>
        <end position="167"/>
    </location>
</feature>
<name>A0A0M0I398_9VIBR</name>
<evidence type="ECO:0000313" key="3">
    <source>
        <dbReference type="Proteomes" id="UP000037530"/>
    </source>
</evidence>
<keyword evidence="2" id="KW-0808">Transferase</keyword>
<dbReference type="PROSITE" id="PS51186">
    <property type="entry name" value="GNAT"/>
    <property type="match status" value="1"/>
</dbReference>
<dbReference type="Pfam" id="PF13302">
    <property type="entry name" value="Acetyltransf_3"/>
    <property type="match status" value="1"/>
</dbReference>
<reference evidence="3" key="1">
    <citation type="submission" date="2015-08" db="EMBL/GenBank/DDBJ databases">
        <title>Vibrio galatheae sp. nov., a novel member of the Vibrionaceae family isolated from the Solomon Islands.</title>
        <authorList>
            <person name="Giubergia S."/>
            <person name="Machado H."/>
            <person name="Mateiu R.V."/>
            <person name="Gram L."/>
        </authorList>
    </citation>
    <scope>NUCLEOTIDE SEQUENCE [LARGE SCALE GENOMIC DNA]</scope>
    <source>
        <strain evidence="3">DSM 19134</strain>
    </source>
</reference>
<dbReference type="GO" id="GO:0016747">
    <property type="term" value="F:acyltransferase activity, transferring groups other than amino-acyl groups"/>
    <property type="evidence" value="ECO:0007669"/>
    <property type="project" value="InterPro"/>
</dbReference>
<dbReference type="PANTHER" id="PTHR43792">
    <property type="entry name" value="GNAT FAMILY, PUTATIVE (AFU_ORTHOLOGUE AFUA_3G00765)-RELATED-RELATED"/>
    <property type="match status" value="1"/>
</dbReference>
<gene>
    <name evidence="2" type="ORF">AKJ31_00025</name>
</gene>
<proteinExistence type="predicted"/>
<dbReference type="Gene3D" id="3.40.630.30">
    <property type="match status" value="1"/>
</dbReference>
<dbReference type="SUPFAM" id="SSF55729">
    <property type="entry name" value="Acyl-CoA N-acyltransferases (Nat)"/>
    <property type="match status" value="1"/>
</dbReference>
<evidence type="ECO:0000259" key="1">
    <source>
        <dbReference type="PROSITE" id="PS51186"/>
    </source>
</evidence>
<dbReference type="AlphaFoldDB" id="A0A0M0I398"/>
<accession>A0A0M0I398</accession>
<dbReference type="InterPro" id="IPR016181">
    <property type="entry name" value="Acyl_CoA_acyltransferase"/>
</dbReference>
<dbReference type="PANTHER" id="PTHR43792:SF1">
    <property type="entry name" value="N-ACETYLTRANSFERASE DOMAIN-CONTAINING PROTEIN"/>
    <property type="match status" value="1"/>
</dbReference>
<dbReference type="PATRIC" id="fig|171383.3.peg.5"/>
<comment type="caution">
    <text evidence="2">The sequence shown here is derived from an EMBL/GenBank/DDBJ whole genome shotgun (WGS) entry which is preliminary data.</text>
</comment>
<dbReference type="RefSeq" id="WP_053407049.1">
    <property type="nucleotide sequence ID" value="NZ_LHPI01000001.1"/>
</dbReference>
<sequence length="182" mass="21373">MMETERLRIRDWQKSDYEPYAKLCSDSNVMRYFPHTLTKQQSDDQVDLMRRLITERGWGFWAVELKATGQLIGFVGLHYQDENSGIPNAPFVEIGWRLAAEFWGFGYAPEAADKVLEFAFNHLKRSEVYAFTALPNQPSQRVMQKLGMENTGQDFNHPKLEAGHPLERHCLYRITRQQWFIK</sequence>